<name>A0A917LJ23_9BACI</name>
<dbReference type="EMBL" id="BMJT01000012">
    <property type="protein sequence ID" value="GGG31841.1"/>
    <property type="molecule type" value="Genomic_DNA"/>
</dbReference>
<protein>
    <submittedName>
        <fullName evidence="1">Uncharacterized protein</fullName>
    </submittedName>
</protein>
<gene>
    <name evidence="1" type="ORF">GCM10007425_28130</name>
</gene>
<reference evidence="1" key="2">
    <citation type="submission" date="2020-09" db="EMBL/GenBank/DDBJ databases">
        <authorList>
            <person name="Sun Q."/>
            <person name="Zhou Y."/>
        </authorList>
    </citation>
    <scope>NUCLEOTIDE SEQUENCE</scope>
    <source>
        <strain evidence="1">CGMCC 1.15760</strain>
    </source>
</reference>
<dbReference type="Proteomes" id="UP000616608">
    <property type="component" value="Unassembled WGS sequence"/>
</dbReference>
<comment type="caution">
    <text evidence="1">The sequence shown here is derived from an EMBL/GenBank/DDBJ whole genome shotgun (WGS) entry which is preliminary data.</text>
</comment>
<dbReference type="AlphaFoldDB" id="A0A917LJ23"/>
<dbReference type="RefSeq" id="WP_188615709.1">
    <property type="nucleotide sequence ID" value="NZ_BMJT01000012.1"/>
</dbReference>
<evidence type="ECO:0000313" key="2">
    <source>
        <dbReference type="Proteomes" id="UP000616608"/>
    </source>
</evidence>
<organism evidence="1 2">
    <name type="scientific">Lysinibacillus alkalisoli</name>
    <dbReference type="NCBI Taxonomy" id="1911548"/>
    <lineage>
        <taxon>Bacteria</taxon>
        <taxon>Bacillati</taxon>
        <taxon>Bacillota</taxon>
        <taxon>Bacilli</taxon>
        <taxon>Bacillales</taxon>
        <taxon>Bacillaceae</taxon>
        <taxon>Lysinibacillus</taxon>
    </lineage>
</organism>
<sequence length="135" mass="15095">MAATISVSQSEANTFFLHTLVVGEELLYKDLKGLLENNFPGINANQCSGLIHRAHENDNAVLEKVNKTYRLLPTLHSSNSQLDNSTVTVQGINKVKARIKGLLNEIEKIPVNEFETAEDFILFKEIQSKLQELSN</sequence>
<accession>A0A917LJ23</accession>
<evidence type="ECO:0000313" key="1">
    <source>
        <dbReference type="EMBL" id="GGG31841.1"/>
    </source>
</evidence>
<proteinExistence type="predicted"/>
<reference evidence="1" key="1">
    <citation type="journal article" date="2014" name="Int. J. Syst. Evol. Microbiol.">
        <title>Complete genome sequence of Corynebacterium casei LMG S-19264T (=DSM 44701T), isolated from a smear-ripened cheese.</title>
        <authorList>
            <consortium name="US DOE Joint Genome Institute (JGI-PGF)"/>
            <person name="Walter F."/>
            <person name="Albersmeier A."/>
            <person name="Kalinowski J."/>
            <person name="Ruckert C."/>
        </authorList>
    </citation>
    <scope>NUCLEOTIDE SEQUENCE</scope>
    <source>
        <strain evidence="1">CGMCC 1.15760</strain>
    </source>
</reference>
<keyword evidence="2" id="KW-1185">Reference proteome</keyword>